<sequence>MKKVILLFAISILSFLNLPAQPNPDESRVTVDATGEVLVPADRIHFRVNITQFKQDAREAFQLHKEQEKYLSELLLDEGIADSNITANPISISHVRRYSNTDQSGYETQQQVMIVMNDVTQFESMQIKLIENGFTNFSGSFSAANLDDASDQALQKAVEEARRKADLLAEAAGKQITDVVTINYHSSRPYASRSGNMEMVAYDAGSGSLLQFERTIPVRENVSMQFRID</sequence>
<feature type="signal peptide" evidence="1">
    <location>
        <begin position="1"/>
        <end position="20"/>
    </location>
</feature>
<protein>
    <submittedName>
        <fullName evidence="2">SIMPL domain-containing protein</fullName>
    </submittedName>
</protein>
<proteinExistence type="predicted"/>
<dbReference type="InterPro" id="IPR007497">
    <property type="entry name" value="SIMPL/DUF541"/>
</dbReference>
<accession>A0ABS9KBP1</accession>
<reference evidence="2" key="2">
    <citation type="submission" date="2024-05" db="EMBL/GenBank/DDBJ databases">
        <title>Rhodohalobacter halophilus gen. nov., sp. nov., a moderately halophilic member of the family Balneolaceae.</title>
        <authorList>
            <person name="Xia J."/>
        </authorList>
    </citation>
    <scope>NUCLEOTIDE SEQUENCE</scope>
    <source>
        <strain evidence="2">WB101</strain>
    </source>
</reference>
<dbReference type="Pfam" id="PF04402">
    <property type="entry name" value="SIMPL"/>
    <property type="match status" value="1"/>
</dbReference>
<evidence type="ECO:0000313" key="3">
    <source>
        <dbReference type="Proteomes" id="UP001165366"/>
    </source>
</evidence>
<organism evidence="2 3">
    <name type="scientific">Rhodohalobacter sulfatireducens</name>
    <dbReference type="NCBI Taxonomy" id="2911366"/>
    <lineage>
        <taxon>Bacteria</taxon>
        <taxon>Pseudomonadati</taxon>
        <taxon>Balneolota</taxon>
        <taxon>Balneolia</taxon>
        <taxon>Balneolales</taxon>
        <taxon>Balneolaceae</taxon>
        <taxon>Rhodohalobacter</taxon>
    </lineage>
</organism>
<dbReference type="Gene3D" id="3.30.110.170">
    <property type="entry name" value="Protein of unknown function (DUF541), domain 1"/>
    <property type="match status" value="1"/>
</dbReference>
<dbReference type="Proteomes" id="UP001165366">
    <property type="component" value="Unassembled WGS sequence"/>
</dbReference>
<dbReference type="Gene3D" id="3.30.70.2970">
    <property type="entry name" value="Protein of unknown function (DUF541), domain 2"/>
    <property type="match status" value="1"/>
</dbReference>
<evidence type="ECO:0000313" key="2">
    <source>
        <dbReference type="EMBL" id="MCG2588269.1"/>
    </source>
</evidence>
<dbReference type="PANTHER" id="PTHR34387">
    <property type="entry name" value="SLR1258 PROTEIN"/>
    <property type="match status" value="1"/>
</dbReference>
<dbReference type="PANTHER" id="PTHR34387:SF1">
    <property type="entry name" value="PERIPLASMIC IMMUNOGENIC PROTEIN"/>
    <property type="match status" value="1"/>
</dbReference>
<gene>
    <name evidence="2" type="ORF">L6773_06800</name>
</gene>
<feature type="chain" id="PRO_5046978241" evidence="1">
    <location>
        <begin position="21"/>
        <end position="229"/>
    </location>
</feature>
<dbReference type="InterPro" id="IPR052022">
    <property type="entry name" value="26kDa_periplasmic_antigen"/>
</dbReference>
<name>A0ABS9KBP1_9BACT</name>
<dbReference type="EMBL" id="JAKLWS010000006">
    <property type="protein sequence ID" value="MCG2588269.1"/>
    <property type="molecule type" value="Genomic_DNA"/>
</dbReference>
<comment type="caution">
    <text evidence="2">The sequence shown here is derived from an EMBL/GenBank/DDBJ whole genome shotgun (WGS) entry which is preliminary data.</text>
</comment>
<reference evidence="2" key="1">
    <citation type="submission" date="2022-01" db="EMBL/GenBank/DDBJ databases">
        <authorList>
            <person name="Wang Y."/>
        </authorList>
    </citation>
    <scope>NUCLEOTIDE SEQUENCE</scope>
    <source>
        <strain evidence="2">WB101</strain>
    </source>
</reference>
<keyword evidence="1" id="KW-0732">Signal</keyword>
<keyword evidence="3" id="KW-1185">Reference proteome</keyword>
<evidence type="ECO:0000256" key="1">
    <source>
        <dbReference type="SAM" id="SignalP"/>
    </source>
</evidence>
<dbReference type="RefSeq" id="WP_237853112.1">
    <property type="nucleotide sequence ID" value="NZ_JAKLWS010000006.1"/>
</dbReference>